<dbReference type="Gene3D" id="2.160.20.10">
    <property type="entry name" value="Single-stranded right-handed beta-helix, Pectin lyase-like"/>
    <property type="match status" value="1"/>
</dbReference>
<organism evidence="2">
    <name type="scientific">Klebsiella pneumoniae</name>
    <dbReference type="NCBI Taxonomy" id="573"/>
    <lineage>
        <taxon>Bacteria</taxon>
        <taxon>Pseudomonadati</taxon>
        <taxon>Pseudomonadota</taxon>
        <taxon>Gammaproteobacteria</taxon>
        <taxon>Enterobacterales</taxon>
        <taxon>Enterobacteriaceae</taxon>
        <taxon>Klebsiella/Raoultella group</taxon>
        <taxon>Klebsiella</taxon>
        <taxon>Klebsiella pneumoniae complex</taxon>
    </lineage>
</organism>
<feature type="chain" id="PRO_5001837647" description="Pectate lyase superfamily protein domain-containing protein" evidence="1">
    <location>
        <begin position="29"/>
        <end position="579"/>
    </location>
</feature>
<evidence type="ECO:0000313" key="2">
    <source>
        <dbReference type="EMBL" id="AIN44237.1"/>
    </source>
</evidence>
<dbReference type="AlphaFoldDB" id="A0A088MRP9"/>
<dbReference type="EMBL" id="KJ541664">
    <property type="protein sequence ID" value="AIN44237.1"/>
    <property type="molecule type" value="Genomic_DNA"/>
</dbReference>
<sequence>MKLLMSKRYFLKKLIPSLTLFPVLTSYASSNKDVIESPQSKRYTIESIKQYISLFIGECVFISGQEATQDDSFFYSGYFVSIPVIADELIDNVIYIRGKNCTWKRKIDDFIDVSWFGAIGDGINDDSNAISRANIAAHNECLPLKFIPGHIYQVKKTYEIDVSKTSWFSSDLSTLKWFNDFNADFAIRLFSSQKDYSKRFQNVKVAIKSIAIIGAGIKNLLDSCAIKIGGDERNSSLFTIDSVSIQGWRTTLAFDNNSWRIKFCDCHFLWGNIIAPPGNKNSGECMVFDNCMFADNRSYTELHYGDWFFSKCSFDNHEVKLFGDANVFINQSHMENPGRKTTDFTIVSINSINSFASVIDSFIFISPTPKIINTPLFYVISDNENGLYVRNLRFQATENYNPSKGTENALVLVGGDGKSYLENVRVSLNNKSYLALNKNDSSVLMNSRFKEGLRYWDFNDGVSLQARISSNDSETIVFSKNGASLSQSVLVKSTGILSGGMMLKIVSGDLKLTLECYDSLDNNITTREWNCSASDYSDWSWVRFGEKLPDNIRKIKFYCKSFGQIVDVKLSTILMDIIS</sequence>
<evidence type="ECO:0008006" key="3">
    <source>
        <dbReference type="Google" id="ProtNLM"/>
    </source>
</evidence>
<keyword evidence="1" id="KW-0732">Signal</keyword>
<accession>A0A088MRP9</accession>
<dbReference type="InterPro" id="IPR012334">
    <property type="entry name" value="Pectin_lyas_fold"/>
</dbReference>
<dbReference type="SUPFAM" id="SSF51126">
    <property type="entry name" value="Pectin lyase-like"/>
    <property type="match status" value="1"/>
</dbReference>
<feature type="signal peptide" evidence="1">
    <location>
        <begin position="1"/>
        <end position="28"/>
    </location>
</feature>
<protein>
    <recommendedName>
        <fullName evidence="3">Pectate lyase superfamily protein domain-containing protein</fullName>
    </recommendedName>
</protein>
<dbReference type="InterPro" id="IPR011050">
    <property type="entry name" value="Pectin_lyase_fold/virulence"/>
</dbReference>
<reference evidence="2" key="1">
    <citation type="journal article" date="2014" name="PLoS ONE">
        <title>Correlation of Klebsiella pneumoniae Comparative Genetic Analyses with Virulence Profiles in a Murine Respiratory Disease Model.</title>
        <authorList>
            <person name="Fodah R.A."/>
            <person name="Scott J.B."/>
            <person name="Tam H.H."/>
            <person name="Yan P."/>
            <person name="Pfeffer T.L."/>
            <person name="Bundschuh R."/>
            <person name="Warawa J.M."/>
        </authorList>
    </citation>
    <scope>NUCLEOTIDE SEQUENCE</scope>
    <source>
        <strain evidence="2">ATCC 43816</strain>
    </source>
</reference>
<proteinExistence type="predicted"/>
<evidence type="ECO:0000256" key="1">
    <source>
        <dbReference type="SAM" id="SignalP"/>
    </source>
</evidence>
<name>A0A088MRP9_KLEPN</name>
<dbReference type="RefSeq" id="WP_071882699.1">
    <property type="nucleotide sequence ID" value="NZ_CP115894.1"/>
</dbReference>